<reference evidence="1 2" key="1">
    <citation type="submission" date="2012-02" db="EMBL/GenBank/DDBJ databases">
        <title>Whole genome shotgun sequence of Escherichia hermannii NBRC 105704.</title>
        <authorList>
            <person name="Yoshida I."/>
            <person name="Hosoyama A."/>
            <person name="Tsuchikane K."/>
            <person name="Katsumata H."/>
            <person name="Yamazaki S."/>
            <person name="Fujita N."/>
        </authorList>
    </citation>
    <scope>NUCLEOTIDE SEQUENCE [LARGE SCALE GENOMIC DNA]</scope>
    <source>
        <strain evidence="1 2">NBRC 105704</strain>
    </source>
</reference>
<accession>H5V1E5</accession>
<protein>
    <submittedName>
        <fullName evidence="1">Uncharacterized protein</fullName>
    </submittedName>
</protein>
<comment type="caution">
    <text evidence="1">The sequence shown here is derived from an EMBL/GenBank/DDBJ whole genome shotgun (WGS) entry which is preliminary data.</text>
</comment>
<sequence length="57" mass="6229">MTLLVLHHQQTAPQQKPVTGLLSELAPVRVMDSKALRYVRIEVGLMIKGGEGGKAVY</sequence>
<dbReference type="Proteomes" id="UP000010297">
    <property type="component" value="Unassembled WGS sequence"/>
</dbReference>
<organism evidence="1 2">
    <name type="scientific">Atlantibacter hermannii NBRC 105704</name>
    <dbReference type="NCBI Taxonomy" id="1115512"/>
    <lineage>
        <taxon>Bacteria</taxon>
        <taxon>Pseudomonadati</taxon>
        <taxon>Pseudomonadota</taxon>
        <taxon>Gammaproteobacteria</taxon>
        <taxon>Enterobacterales</taxon>
        <taxon>Enterobacteriaceae</taxon>
        <taxon>Atlantibacter</taxon>
    </lineage>
</organism>
<dbReference type="AlphaFoldDB" id="H5V1E5"/>
<evidence type="ECO:0000313" key="2">
    <source>
        <dbReference type="Proteomes" id="UP000010297"/>
    </source>
</evidence>
<dbReference type="GeneID" id="92830518"/>
<evidence type="ECO:0000313" key="1">
    <source>
        <dbReference type="EMBL" id="GAB51803.1"/>
    </source>
</evidence>
<dbReference type="EMBL" id="BAFF01000004">
    <property type="protein sequence ID" value="GAB51803.1"/>
    <property type="molecule type" value="Genomic_DNA"/>
</dbReference>
<gene>
    <name evidence="1" type="ORF">EH105704_04_00450</name>
</gene>
<proteinExistence type="predicted"/>
<name>H5V1E5_ATLHE</name>
<dbReference type="RefSeq" id="WP_002435270.1">
    <property type="nucleotide sequence ID" value="NZ_BAFF01000004.1"/>
</dbReference>
<keyword evidence="2" id="KW-1185">Reference proteome</keyword>